<dbReference type="Gene3D" id="1.25.40.10">
    <property type="entry name" value="Tetratricopeptide repeat domain"/>
    <property type="match status" value="1"/>
</dbReference>
<evidence type="ECO:0000313" key="1">
    <source>
        <dbReference type="EMBL" id="MFM0715029.1"/>
    </source>
</evidence>
<gene>
    <name evidence="1" type="ORF">PQQ73_01665</name>
</gene>
<dbReference type="InterPro" id="IPR021109">
    <property type="entry name" value="Peptidase_aspartic_dom_sf"/>
</dbReference>
<comment type="caution">
    <text evidence="1">The sequence shown here is derived from an EMBL/GenBank/DDBJ whole genome shotgun (WGS) entry which is preliminary data.</text>
</comment>
<dbReference type="EMBL" id="JAQQCL010000001">
    <property type="protein sequence ID" value="MFM0715029.1"/>
    <property type="molecule type" value="Genomic_DNA"/>
</dbReference>
<dbReference type="Proteomes" id="UP001629392">
    <property type="component" value="Unassembled WGS sequence"/>
</dbReference>
<evidence type="ECO:0000313" key="2">
    <source>
        <dbReference type="Proteomes" id="UP001629392"/>
    </source>
</evidence>
<protein>
    <recommendedName>
        <fullName evidence="3">Peptidase A2 domain-containing protein</fullName>
    </recommendedName>
</protein>
<dbReference type="Gene3D" id="2.40.70.10">
    <property type="entry name" value="Acid Proteases"/>
    <property type="match status" value="1"/>
</dbReference>
<reference evidence="1 2" key="1">
    <citation type="journal article" date="2024" name="Chem. Sci.">
        <title>Discovery of megapolipeptins by genome mining of a Burkholderiales bacteria collection.</title>
        <authorList>
            <person name="Paulo B.S."/>
            <person name="Recchia M.J.J."/>
            <person name="Lee S."/>
            <person name="Fergusson C.H."/>
            <person name="Romanowski S.B."/>
            <person name="Hernandez A."/>
            <person name="Krull N."/>
            <person name="Liu D.Y."/>
            <person name="Cavanagh H."/>
            <person name="Bos A."/>
            <person name="Gray C.A."/>
            <person name="Murphy B.T."/>
            <person name="Linington R.G."/>
            <person name="Eustaquio A.S."/>
        </authorList>
    </citation>
    <scope>NUCLEOTIDE SEQUENCE [LARGE SCALE GENOMIC DNA]</scope>
    <source>
        <strain evidence="1 2">RL17-350-BIC-E</strain>
    </source>
</reference>
<name>A0ABW9E5Y5_9BURK</name>
<proteinExistence type="predicted"/>
<dbReference type="SUPFAM" id="SSF48452">
    <property type="entry name" value="TPR-like"/>
    <property type="match status" value="1"/>
</dbReference>
<organism evidence="1 2">
    <name type="scientific">Paraburkholderia strydomiana</name>
    <dbReference type="NCBI Taxonomy" id="1245417"/>
    <lineage>
        <taxon>Bacteria</taxon>
        <taxon>Pseudomonadati</taxon>
        <taxon>Pseudomonadota</taxon>
        <taxon>Betaproteobacteria</taxon>
        <taxon>Burkholderiales</taxon>
        <taxon>Burkholderiaceae</taxon>
        <taxon>Paraburkholderia</taxon>
    </lineage>
</organism>
<dbReference type="RefSeq" id="WP_408151933.1">
    <property type="nucleotide sequence ID" value="NZ_JAQQCL010000001.1"/>
</dbReference>
<accession>A0ABW9E5Y5</accession>
<dbReference type="InterPro" id="IPR011990">
    <property type="entry name" value="TPR-like_helical_dom_sf"/>
</dbReference>
<evidence type="ECO:0008006" key="3">
    <source>
        <dbReference type="Google" id="ProtNLM"/>
    </source>
</evidence>
<sequence>MNPLAARLERAGYGRGAANALTQFVDQCRRLDGFLNATVNDLMAVSDFSAAVKIADRLVETDNTTPQHYFIRGQAREGAHDYENALANYMQIALAPDVSHVTRNLLIRAAYMHAKAGRHCEAISMIRMWTSAEPGRANNPEANQQIALYVAHRSCLPSHASGDDTCVREAGKTIRVKALAHGVRATFIVDTGATYVMLARTFAQRAHVPRGTAICPPSRASLPRLSRGSLQAKREYAVASFRIKGRARSTRRGMQRDGALAPRARRPFPVCQSKLHRLNWVGWCGATRAVTGSCHACDTPRRGSRTA</sequence>
<keyword evidence="2" id="KW-1185">Reference proteome</keyword>